<evidence type="ECO:0000313" key="8">
    <source>
        <dbReference type="Proteomes" id="UP001165283"/>
    </source>
</evidence>
<protein>
    <submittedName>
        <fullName evidence="7">TetR family transcriptional regulator C-terminal domain-containing protein</fullName>
    </submittedName>
</protein>
<gene>
    <name evidence="7" type="ORF">KDL28_11185</name>
</gene>
<dbReference type="Pfam" id="PF13977">
    <property type="entry name" value="TetR_C_6"/>
    <property type="match status" value="1"/>
</dbReference>
<keyword evidence="8" id="KW-1185">Reference proteome</keyword>
<feature type="domain" description="HTH tetR-type" evidence="6">
    <location>
        <begin position="7"/>
        <end position="67"/>
    </location>
</feature>
<evidence type="ECO:0000256" key="1">
    <source>
        <dbReference type="ARBA" id="ARBA00022491"/>
    </source>
</evidence>
<organism evidence="7 8">
    <name type="scientific">Pseudonocardia humida</name>
    <dbReference type="NCBI Taxonomy" id="2800819"/>
    <lineage>
        <taxon>Bacteria</taxon>
        <taxon>Bacillati</taxon>
        <taxon>Actinomycetota</taxon>
        <taxon>Actinomycetes</taxon>
        <taxon>Pseudonocardiales</taxon>
        <taxon>Pseudonocardiaceae</taxon>
        <taxon>Pseudonocardia</taxon>
    </lineage>
</organism>
<dbReference type="PANTHER" id="PTHR47506:SF6">
    <property type="entry name" value="HTH-TYPE TRANSCRIPTIONAL REPRESSOR NEMR"/>
    <property type="match status" value="1"/>
</dbReference>
<dbReference type="SUPFAM" id="SSF48498">
    <property type="entry name" value="Tetracyclin repressor-like, C-terminal domain"/>
    <property type="match status" value="1"/>
</dbReference>
<dbReference type="PROSITE" id="PS50977">
    <property type="entry name" value="HTH_TETR_2"/>
    <property type="match status" value="1"/>
</dbReference>
<evidence type="ECO:0000256" key="5">
    <source>
        <dbReference type="PROSITE-ProRule" id="PRU00335"/>
    </source>
</evidence>
<evidence type="ECO:0000256" key="4">
    <source>
        <dbReference type="ARBA" id="ARBA00023163"/>
    </source>
</evidence>
<reference evidence="7" key="1">
    <citation type="submission" date="2021-04" db="EMBL/GenBank/DDBJ databases">
        <title>Pseudonocardia sp. nov., isolated from sandy soil of mangrove forest.</title>
        <authorList>
            <person name="Zan Z."/>
            <person name="Huang R."/>
            <person name="Liu W."/>
        </authorList>
    </citation>
    <scope>NUCLEOTIDE SEQUENCE</scope>
    <source>
        <strain evidence="7">S2-4</strain>
    </source>
</reference>
<dbReference type="InterPro" id="IPR036271">
    <property type="entry name" value="Tet_transcr_reg_TetR-rel_C_sf"/>
</dbReference>
<sequence>MPRIPATQRRAALARAALAVASRDGLAAASTRAIVAEAGMPLASFHYAVASRDELLGDVVALVVAEERAAALAALVSHARDPREAIRLALLGYLDQVRADPGREQAMFELTQHALRTEGLDGLPREQYARYRETALDVLVAGARRLGFDWRVPPADLARLLVMVTDGLTLAWLADRDDAAAERAVDLAADALAGFVVARAGAEGRDDG</sequence>
<evidence type="ECO:0000256" key="3">
    <source>
        <dbReference type="ARBA" id="ARBA00023125"/>
    </source>
</evidence>
<dbReference type="RefSeq" id="WP_252437522.1">
    <property type="nucleotide sequence ID" value="NZ_JAGSOV010000023.1"/>
</dbReference>
<dbReference type="EMBL" id="JAGSOV010000023">
    <property type="protein sequence ID" value="MCO1655616.1"/>
    <property type="molecule type" value="Genomic_DNA"/>
</dbReference>
<evidence type="ECO:0000259" key="6">
    <source>
        <dbReference type="PROSITE" id="PS50977"/>
    </source>
</evidence>
<proteinExistence type="predicted"/>
<dbReference type="PANTHER" id="PTHR47506">
    <property type="entry name" value="TRANSCRIPTIONAL REGULATORY PROTEIN"/>
    <property type="match status" value="1"/>
</dbReference>
<name>A0ABT0ZY31_9PSEU</name>
<evidence type="ECO:0000256" key="2">
    <source>
        <dbReference type="ARBA" id="ARBA00023015"/>
    </source>
</evidence>
<dbReference type="InterPro" id="IPR001647">
    <property type="entry name" value="HTH_TetR"/>
</dbReference>
<evidence type="ECO:0000313" key="7">
    <source>
        <dbReference type="EMBL" id="MCO1655616.1"/>
    </source>
</evidence>
<feature type="DNA-binding region" description="H-T-H motif" evidence="5">
    <location>
        <begin position="30"/>
        <end position="49"/>
    </location>
</feature>
<comment type="caution">
    <text evidence="7">The sequence shown here is derived from an EMBL/GenBank/DDBJ whole genome shotgun (WGS) entry which is preliminary data.</text>
</comment>
<keyword evidence="2" id="KW-0805">Transcription regulation</keyword>
<accession>A0ABT0ZY31</accession>
<dbReference type="InterPro" id="IPR009057">
    <property type="entry name" value="Homeodomain-like_sf"/>
</dbReference>
<dbReference type="SUPFAM" id="SSF46689">
    <property type="entry name" value="Homeodomain-like"/>
    <property type="match status" value="1"/>
</dbReference>
<dbReference type="InterPro" id="IPR039538">
    <property type="entry name" value="BetI_C"/>
</dbReference>
<keyword evidence="4" id="KW-0804">Transcription</keyword>
<dbReference type="Proteomes" id="UP001165283">
    <property type="component" value="Unassembled WGS sequence"/>
</dbReference>
<keyword evidence="1" id="KW-0678">Repressor</keyword>
<dbReference type="Gene3D" id="1.10.357.10">
    <property type="entry name" value="Tetracycline Repressor, domain 2"/>
    <property type="match status" value="1"/>
</dbReference>
<keyword evidence="3 5" id="KW-0238">DNA-binding</keyword>